<dbReference type="Proteomes" id="UP000282656">
    <property type="component" value="Unassembled WGS sequence"/>
</dbReference>
<dbReference type="OrthoDB" id="9800913at2"/>
<evidence type="ECO:0000313" key="17">
    <source>
        <dbReference type="EMBL" id="RKH67767.1"/>
    </source>
</evidence>
<dbReference type="PROSITE" id="PS52016">
    <property type="entry name" value="TONB_DEPENDENT_REC_3"/>
    <property type="match status" value="1"/>
</dbReference>
<sequence length="969" mass="104766">MDLTPYRGENARVLMRAFPLGPWLLSLWLLTAGPAFADNNADEADIAFELGNDAYSRGNYTEALRSYFTSYRLVPNRNVLFNIARCFEALGKFNEAYRYYNDLTSEDLPAEDASEVSRSLERLRPKVALVRVTTNPRGADVFVDRTDLGSRGRSPQTLALSPGRHKVLVQKSGYRPTEATVTLVRGREVPVDLDLGLITGMVEVTGSPEGAEIRDNPTGPVLGRIPAKLRLSPGQRVLHVRAAGHAPGQYVIDVPAEGTLPLAVTLNAQTAPSGRVVVTANHDGATVRVDGRPAGFTPTVVTLPQGEHVLEVESRDVRPVRQKVTVVPDQEVKVHATLRYEPPPVRAASKRLLAVDEAPASTTVLTPEELRAFGWRTLAEALAGVRGFFLTDDRTYTYLGVRGFSPPGDLNTRILILWDGHAMNDVWAGQGYAAHDLSVDLEEVERIEVVRGPGSALYGTGAFFGVINVVPRESLGLDRRLEVTGAVGALGSTLVHATTSWEDPTRSILFSLAGMKSHGADTTRLGDPGPIVTGLDGEKAGTGSLRARVGNLSLVAQLHGRSKDVPTAPYGTVVGAQGTRVQDVRGFAEAKYERPLSERFVLSVRGALDLSRYKGHWNYDGGDSSATNTDSGAADWLTGEARLLSVLSDANRLTVGVEGQAQLRVDQKSVGPAVAAPLDTRTRSLVSVYALDEWRLHPRLSLSLGLRVDKYSDLDSLPLTPRLAVIGRPYEQGLTKLVIGRAFRAPNVYELFYQDNLLTQRPAEQLNPETITTFEVEHSHDLTHELRLTVAGYHNRISQLITLNTESAATPGCGTTSAPTQCLVYANNSGETLAWGAEAGLHWQPGRWLLVDLSYSYVTLRNASQDVVEAAPAHLASGRFLLPVGNGDMRIATQATYQSARVPGVAGADSGEALLVGFGVSGDYGRLRYFAGVNNLLDSRYAFVVSDDVSAGPVPQYGRTFNLQLTGSF</sequence>
<keyword evidence="10" id="KW-0802">TPR repeat</keyword>
<evidence type="ECO:0000256" key="5">
    <source>
        <dbReference type="ARBA" id="ARBA00022729"/>
    </source>
</evidence>
<dbReference type="Pfam" id="PF07715">
    <property type="entry name" value="Plug"/>
    <property type="match status" value="1"/>
</dbReference>
<evidence type="ECO:0000256" key="9">
    <source>
        <dbReference type="ARBA" id="ARBA00023237"/>
    </source>
</evidence>
<evidence type="ECO:0000256" key="2">
    <source>
        <dbReference type="ARBA" id="ARBA00022448"/>
    </source>
</evidence>
<evidence type="ECO:0000256" key="8">
    <source>
        <dbReference type="ARBA" id="ARBA00023170"/>
    </source>
</evidence>
<keyword evidence="5 13" id="KW-0732">Signal</keyword>
<dbReference type="PANTHER" id="PTHR30069">
    <property type="entry name" value="TONB-DEPENDENT OUTER MEMBRANE RECEPTOR"/>
    <property type="match status" value="1"/>
</dbReference>
<dbReference type="Pfam" id="PF00593">
    <property type="entry name" value="TonB_dep_Rec_b-barrel"/>
    <property type="match status" value="1"/>
</dbReference>
<evidence type="ECO:0000256" key="6">
    <source>
        <dbReference type="ARBA" id="ARBA00023077"/>
    </source>
</evidence>
<evidence type="ECO:0000256" key="3">
    <source>
        <dbReference type="ARBA" id="ARBA00022452"/>
    </source>
</evidence>
<evidence type="ECO:0000256" key="4">
    <source>
        <dbReference type="ARBA" id="ARBA00022692"/>
    </source>
</evidence>
<keyword evidence="6 12" id="KW-0798">TonB box</keyword>
<dbReference type="InterPro" id="IPR019734">
    <property type="entry name" value="TPR_rpt"/>
</dbReference>
<evidence type="ECO:0000259" key="14">
    <source>
        <dbReference type="Pfam" id="PF00593"/>
    </source>
</evidence>
<dbReference type="InterPro" id="IPR010917">
    <property type="entry name" value="TonB_rcpt_CS"/>
</dbReference>
<accession>A0A3A8QGM0</accession>
<keyword evidence="18" id="KW-1185">Reference proteome</keyword>
<keyword evidence="8 17" id="KW-0675">Receptor</keyword>
<evidence type="ECO:0000256" key="10">
    <source>
        <dbReference type="PROSITE-ProRule" id="PRU00339"/>
    </source>
</evidence>
<dbReference type="SUPFAM" id="SSF48452">
    <property type="entry name" value="TPR-like"/>
    <property type="match status" value="1"/>
</dbReference>
<dbReference type="Gene3D" id="2.40.170.20">
    <property type="entry name" value="TonB-dependent receptor, beta-barrel domain"/>
    <property type="match status" value="1"/>
</dbReference>
<dbReference type="InterPro" id="IPR000531">
    <property type="entry name" value="Beta-barrel_TonB"/>
</dbReference>
<dbReference type="GO" id="GO:0009279">
    <property type="term" value="C:cell outer membrane"/>
    <property type="evidence" value="ECO:0007669"/>
    <property type="project" value="UniProtKB-SubCell"/>
</dbReference>
<evidence type="ECO:0000256" key="7">
    <source>
        <dbReference type="ARBA" id="ARBA00023136"/>
    </source>
</evidence>
<feature type="chain" id="PRO_5017179824" evidence="13">
    <location>
        <begin position="38"/>
        <end position="969"/>
    </location>
</feature>
<name>A0A3A8QGM0_9BACT</name>
<feature type="signal peptide" evidence="13">
    <location>
        <begin position="1"/>
        <end position="37"/>
    </location>
</feature>
<keyword evidence="9 11" id="KW-0998">Cell outer membrane</keyword>
<evidence type="ECO:0000256" key="12">
    <source>
        <dbReference type="RuleBase" id="RU003357"/>
    </source>
</evidence>
<proteinExistence type="inferred from homology"/>
<keyword evidence="3 11" id="KW-1134">Transmembrane beta strand</keyword>
<dbReference type="InterPro" id="IPR037066">
    <property type="entry name" value="Plug_dom_sf"/>
</dbReference>
<dbReference type="GO" id="GO:0044718">
    <property type="term" value="P:siderophore transmembrane transport"/>
    <property type="evidence" value="ECO:0007669"/>
    <property type="project" value="TreeGrafter"/>
</dbReference>
<evidence type="ECO:0000256" key="11">
    <source>
        <dbReference type="PROSITE-ProRule" id="PRU01360"/>
    </source>
</evidence>
<dbReference type="AlphaFoldDB" id="A0A3A8QGM0"/>
<organism evidence="17 18">
    <name type="scientific">Corallococcus interemptor</name>
    <dbReference type="NCBI Taxonomy" id="2316720"/>
    <lineage>
        <taxon>Bacteria</taxon>
        <taxon>Pseudomonadati</taxon>
        <taxon>Myxococcota</taxon>
        <taxon>Myxococcia</taxon>
        <taxon>Myxococcales</taxon>
        <taxon>Cystobacterineae</taxon>
        <taxon>Myxococcaceae</taxon>
        <taxon>Corallococcus</taxon>
    </lineage>
</organism>
<dbReference type="InterPro" id="IPR013229">
    <property type="entry name" value="PEGA"/>
</dbReference>
<feature type="domain" description="PEGA" evidence="16">
    <location>
        <begin position="274"/>
        <end position="339"/>
    </location>
</feature>
<evidence type="ECO:0000313" key="18">
    <source>
        <dbReference type="Proteomes" id="UP000282656"/>
    </source>
</evidence>
<evidence type="ECO:0000256" key="1">
    <source>
        <dbReference type="ARBA" id="ARBA00004571"/>
    </source>
</evidence>
<dbReference type="Pfam" id="PF08308">
    <property type="entry name" value="PEGA"/>
    <property type="match status" value="2"/>
</dbReference>
<dbReference type="PROSITE" id="PS01156">
    <property type="entry name" value="TONB_DEPENDENT_REC_2"/>
    <property type="match status" value="1"/>
</dbReference>
<comment type="subcellular location">
    <subcellularLocation>
        <location evidence="1 11">Cell outer membrane</location>
        <topology evidence="1 11">Multi-pass membrane protein</topology>
    </subcellularLocation>
</comment>
<feature type="domain" description="TonB-dependent receptor plug" evidence="15">
    <location>
        <begin position="356"/>
        <end position="466"/>
    </location>
</feature>
<evidence type="ECO:0000259" key="16">
    <source>
        <dbReference type="Pfam" id="PF08308"/>
    </source>
</evidence>
<dbReference type="InterPro" id="IPR039426">
    <property type="entry name" value="TonB-dep_rcpt-like"/>
</dbReference>
<feature type="domain" description="TonB-dependent receptor-like beta-barrel" evidence="14">
    <location>
        <begin position="580"/>
        <end position="936"/>
    </location>
</feature>
<dbReference type="SUPFAM" id="SSF56935">
    <property type="entry name" value="Porins"/>
    <property type="match status" value="1"/>
</dbReference>
<keyword evidence="4 11" id="KW-0812">Transmembrane</keyword>
<comment type="caution">
    <text evidence="17">The sequence shown here is derived from an EMBL/GenBank/DDBJ whole genome shotgun (WGS) entry which is preliminary data.</text>
</comment>
<keyword evidence="7 11" id="KW-0472">Membrane</keyword>
<dbReference type="EMBL" id="RAWM01000047">
    <property type="protein sequence ID" value="RKH67767.1"/>
    <property type="molecule type" value="Genomic_DNA"/>
</dbReference>
<dbReference type="Gene3D" id="1.25.40.10">
    <property type="entry name" value="Tetratricopeptide repeat domain"/>
    <property type="match status" value="1"/>
</dbReference>
<feature type="domain" description="PEGA" evidence="16">
    <location>
        <begin position="130"/>
        <end position="195"/>
    </location>
</feature>
<dbReference type="InterPro" id="IPR011990">
    <property type="entry name" value="TPR-like_helical_dom_sf"/>
</dbReference>
<dbReference type="GO" id="GO:0015344">
    <property type="term" value="F:siderophore uptake transmembrane transporter activity"/>
    <property type="evidence" value="ECO:0007669"/>
    <property type="project" value="TreeGrafter"/>
</dbReference>
<evidence type="ECO:0000256" key="13">
    <source>
        <dbReference type="SAM" id="SignalP"/>
    </source>
</evidence>
<reference evidence="18" key="1">
    <citation type="submission" date="2018-09" db="EMBL/GenBank/DDBJ databases">
        <authorList>
            <person name="Livingstone P.G."/>
            <person name="Whitworth D.E."/>
        </authorList>
    </citation>
    <scope>NUCLEOTIDE SEQUENCE [LARGE SCALE GENOMIC DNA]</scope>
    <source>
        <strain evidence="18">AB047A</strain>
    </source>
</reference>
<dbReference type="InterPro" id="IPR036942">
    <property type="entry name" value="Beta-barrel_TonB_sf"/>
</dbReference>
<gene>
    <name evidence="17" type="ORF">D7X96_18880</name>
</gene>
<dbReference type="PROSITE" id="PS50005">
    <property type="entry name" value="TPR"/>
    <property type="match status" value="1"/>
</dbReference>
<evidence type="ECO:0000259" key="15">
    <source>
        <dbReference type="Pfam" id="PF07715"/>
    </source>
</evidence>
<comment type="similarity">
    <text evidence="11 12">Belongs to the TonB-dependent receptor family.</text>
</comment>
<dbReference type="Gene3D" id="2.170.130.10">
    <property type="entry name" value="TonB-dependent receptor, plug domain"/>
    <property type="match status" value="1"/>
</dbReference>
<keyword evidence="2 11" id="KW-0813">Transport</keyword>
<protein>
    <submittedName>
        <fullName evidence="17">TonB-dependent receptor</fullName>
    </submittedName>
</protein>
<dbReference type="PANTHER" id="PTHR30069:SF29">
    <property type="entry name" value="HEMOGLOBIN AND HEMOGLOBIN-HAPTOGLOBIN-BINDING PROTEIN 1-RELATED"/>
    <property type="match status" value="1"/>
</dbReference>
<dbReference type="InterPro" id="IPR012910">
    <property type="entry name" value="Plug_dom"/>
</dbReference>
<feature type="repeat" description="TPR" evidence="10">
    <location>
        <begin position="44"/>
        <end position="77"/>
    </location>
</feature>